<sequence length="157" mass="16096">MAGGTSGAVSAVGWLLRAAPVPGVALAEWDGSPDGAAALAIGLAWDVVHARIPLGLEALDMLRYAGAVGPALVCVPEAMVSVLVPTGSAECWAGFGPRPIGVTVAGRGGRLRVPLPSQTYGPLHWLIPPDGSGLLTDPRRLHAALRKARMTTRDPRG</sequence>
<dbReference type="OrthoDB" id="3852429at2"/>
<dbReference type="Proteomes" id="UP000249340">
    <property type="component" value="Chromosome"/>
</dbReference>
<accession>A0A345ST18</accession>
<dbReference type="KEGG" id="stri:C7M71_004795"/>
<name>A0A345ST18_9ACTN</name>
<reference evidence="2" key="1">
    <citation type="submission" date="2018-07" db="EMBL/GenBank/DDBJ databases">
        <title>Streptacidiphilus bronchialis DSM 106435 chromosome.</title>
        <authorList>
            <person name="Batra D."/>
            <person name="Gulvik C.A."/>
        </authorList>
    </citation>
    <scope>NUCLEOTIDE SEQUENCE [LARGE SCALE GENOMIC DNA]</scope>
    <source>
        <strain evidence="2">DSM 106435</strain>
    </source>
</reference>
<dbReference type="EMBL" id="CP031264">
    <property type="protein sequence ID" value="AXI76873.1"/>
    <property type="molecule type" value="Genomic_DNA"/>
</dbReference>
<protein>
    <submittedName>
        <fullName evidence="1">Uncharacterized protein</fullName>
    </submittedName>
</protein>
<dbReference type="RefSeq" id="WP_111493142.1">
    <property type="nucleotide sequence ID" value="NZ_CP031264.1"/>
</dbReference>
<gene>
    <name evidence="1" type="ORF">C7M71_004795</name>
</gene>
<proteinExistence type="predicted"/>
<evidence type="ECO:0000313" key="1">
    <source>
        <dbReference type="EMBL" id="AXI76873.1"/>
    </source>
</evidence>
<evidence type="ECO:0000313" key="2">
    <source>
        <dbReference type="Proteomes" id="UP000249340"/>
    </source>
</evidence>
<organism evidence="1 2">
    <name type="scientific">Peterkaempfera bronchialis</name>
    <dbReference type="NCBI Taxonomy" id="2126346"/>
    <lineage>
        <taxon>Bacteria</taxon>
        <taxon>Bacillati</taxon>
        <taxon>Actinomycetota</taxon>
        <taxon>Actinomycetes</taxon>
        <taxon>Kitasatosporales</taxon>
        <taxon>Streptomycetaceae</taxon>
        <taxon>Peterkaempfera</taxon>
    </lineage>
</organism>
<keyword evidence="2" id="KW-1185">Reference proteome</keyword>
<dbReference type="AlphaFoldDB" id="A0A345ST18"/>